<dbReference type="AlphaFoldDB" id="A0A3Q0IM26"/>
<reference evidence="10" key="1">
    <citation type="submission" date="2025-08" db="UniProtKB">
        <authorList>
            <consortium name="RefSeq"/>
        </authorList>
    </citation>
    <scope>IDENTIFICATION</scope>
</reference>
<dbReference type="Proteomes" id="UP000079169">
    <property type="component" value="Unplaced"/>
</dbReference>
<feature type="domain" description="Aminoacyl-transfer RNA synthetases class-II family profile" evidence="8">
    <location>
        <begin position="1"/>
        <end position="171"/>
    </location>
</feature>
<sequence length="221" mass="24685">MGIARYLMNQTLPESQLPKQIAAMSKCYRAEISVVADEKGVYRVHCFTKIEMFGVTLPEDSEKQLEQFLQFEESLFGELGIHTRTLNMGANELGAQAYKKYDVEAWMPGRKHWGELSSCSDCTDYQARRLNIRTEDGKFAHTLNGTACAIPRLLMALVETHQNQDGTVNIPECLQPFMFNKRIIGDTRGAPSLVKVKTGISKAKKKVLAKAALNNVKVAEG</sequence>
<dbReference type="GO" id="GO:0004828">
    <property type="term" value="F:serine-tRNA ligase activity"/>
    <property type="evidence" value="ECO:0007669"/>
    <property type="project" value="UniProtKB-EC"/>
</dbReference>
<dbReference type="InterPro" id="IPR045864">
    <property type="entry name" value="aa-tRNA-synth_II/BPL/LPL"/>
</dbReference>
<dbReference type="CTD" id="41862"/>
<dbReference type="RefSeq" id="XP_026675698.1">
    <property type="nucleotide sequence ID" value="XM_026819897.1"/>
</dbReference>
<evidence type="ECO:0000256" key="7">
    <source>
        <dbReference type="ARBA" id="ARBA00031113"/>
    </source>
</evidence>
<dbReference type="Pfam" id="PF00587">
    <property type="entry name" value="tRNA-synt_2b"/>
    <property type="match status" value="1"/>
</dbReference>
<evidence type="ECO:0000256" key="3">
    <source>
        <dbReference type="ARBA" id="ARBA00022598"/>
    </source>
</evidence>
<evidence type="ECO:0000256" key="4">
    <source>
        <dbReference type="ARBA" id="ARBA00022741"/>
    </source>
</evidence>
<proteinExistence type="inferred from homology"/>
<evidence type="ECO:0000313" key="10">
    <source>
        <dbReference type="RefSeq" id="XP_026675698.1"/>
    </source>
</evidence>
<dbReference type="InterPro" id="IPR002317">
    <property type="entry name" value="Ser-tRNA-ligase_type_1"/>
</dbReference>
<accession>A0A3Q0IM26</accession>
<evidence type="ECO:0000256" key="2">
    <source>
        <dbReference type="ARBA" id="ARBA00012840"/>
    </source>
</evidence>
<dbReference type="GO" id="GO:0005524">
    <property type="term" value="F:ATP binding"/>
    <property type="evidence" value="ECO:0007669"/>
    <property type="project" value="UniProtKB-KW"/>
</dbReference>
<evidence type="ECO:0000256" key="6">
    <source>
        <dbReference type="ARBA" id="ARBA00023146"/>
    </source>
</evidence>
<dbReference type="InterPro" id="IPR002314">
    <property type="entry name" value="aa-tRNA-synt_IIb"/>
</dbReference>
<dbReference type="STRING" id="121845.A0A3Q0IM26"/>
<gene>
    <name evidence="10" type="primary">LOC108254568</name>
</gene>
<protein>
    <recommendedName>
        <fullName evidence="2">serine--tRNA ligase</fullName>
        <ecNumber evidence="2">6.1.1.11</ecNumber>
    </recommendedName>
    <alternativeName>
        <fullName evidence="7">Seryl-tRNA synthetase</fullName>
    </alternativeName>
</protein>
<keyword evidence="9" id="KW-1185">Reference proteome</keyword>
<keyword evidence="5" id="KW-0067">ATP-binding</keyword>
<dbReference type="GO" id="GO:0006434">
    <property type="term" value="P:seryl-tRNA aminoacylation"/>
    <property type="evidence" value="ECO:0007669"/>
    <property type="project" value="InterPro"/>
</dbReference>
<name>A0A3Q0IM26_DIACI</name>
<organism evidence="9 10">
    <name type="scientific">Diaphorina citri</name>
    <name type="common">Asian citrus psyllid</name>
    <dbReference type="NCBI Taxonomy" id="121845"/>
    <lineage>
        <taxon>Eukaryota</taxon>
        <taxon>Metazoa</taxon>
        <taxon>Ecdysozoa</taxon>
        <taxon>Arthropoda</taxon>
        <taxon>Hexapoda</taxon>
        <taxon>Insecta</taxon>
        <taxon>Pterygota</taxon>
        <taxon>Neoptera</taxon>
        <taxon>Paraneoptera</taxon>
        <taxon>Hemiptera</taxon>
        <taxon>Sternorrhyncha</taxon>
        <taxon>Psylloidea</taxon>
        <taxon>Psyllidae</taxon>
        <taxon>Diaphorininae</taxon>
        <taxon>Diaphorina</taxon>
    </lineage>
</organism>
<keyword evidence="6" id="KW-0030">Aminoacyl-tRNA synthetase</keyword>
<dbReference type="InterPro" id="IPR006195">
    <property type="entry name" value="aa-tRNA-synth_II"/>
</dbReference>
<comment type="similarity">
    <text evidence="1">Belongs to the class-II aminoacyl-tRNA synthetase family. Type-1 seryl-tRNA synthetase subfamily.</text>
</comment>
<evidence type="ECO:0000313" key="9">
    <source>
        <dbReference type="Proteomes" id="UP000079169"/>
    </source>
</evidence>
<keyword evidence="4" id="KW-0547">Nucleotide-binding</keyword>
<dbReference type="PANTHER" id="PTHR11778">
    <property type="entry name" value="SERYL-TRNA SYNTHETASE"/>
    <property type="match status" value="1"/>
</dbReference>
<keyword evidence="3 10" id="KW-0436">Ligase</keyword>
<dbReference type="SUPFAM" id="SSF55681">
    <property type="entry name" value="Class II aaRS and biotin synthetases"/>
    <property type="match status" value="1"/>
</dbReference>
<dbReference type="PROSITE" id="PS50862">
    <property type="entry name" value="AA_TRNA_LIGASE_II"/>
    <property type="match status" value="1"/>
</dbReference>
<dbReference type="PaxDb" id="121845-A0A3Q0IM26"/>
<dbReference type="KEGG" id="dci:108254568"/>
<evidence type="ECO:0000259" key="8">
    <source>
        <dbReference type="PROSITE" id="PS50862"/>
    </source>
</evidence>
<dbReference type="EC" id="6.1.1.11" evidence="2"/>
<dbReference type="PRINTS" id="PR00981">
    <property type="entry name" value="TRNASYNTHSER"/>
</dbReference>
<dbReference type="Gene3D" id="3.30.930.10">
    <property type="entry name" value="Bira Bifunctional Protein, Domain 2"/>
    <property type="match status" value="1"/>
</dbReference>
<evidence type="ECO:0000256" key="1">
    <source>
        <dbReference type="ARBA" id="ARBA00010728"/>
    </source>
</evidence>
<dbReference type="GeneID" id="108254568"/>
<evidence type="ECO:0000256" key="5">
    <source>
        <dbReference type="ARBA" id="ARBA00022840"/>
    </source>
</evidence>